<evidence type="ECO:0000313" key="6">
    <source>
        <dbReference type="Proteomes" id="UP000054564"/>
    </source>
</evidence>
<feature type="compositionally biased region" description="Basic and acidic residues" evidence="2">
    <location>
        <begin position="208"/>
        <end position="219"/>
    </location>
</feature>
<feature type="compositionally biased region" description="Basic residues" evidence="2">
    <location>
        <begin position="744"/>
        <end position="754"/>
    </location>
</feature>
<dbReference type="GO" id="GO:0000398">
    <property type="term" value="P:mRNA splicing, via spliceosome"/>
    <property type="evidence" value="ECO:0007669"/>
    <property type="project" value="TreeGrafter"/>
</dbReference>
<evidence type="ECO:0000256" key="2">
    <source>
        <dbReference type="SAM" id="MobiDB-lite"/>
    </source>
</evidence>
<feature type="compositionally biased region" description="Polar residues" evidence="2">
    <location>
        <begin position="47"/>
        <end position="64"/>
    </location>
</feature>
<feature type="compositionally biased region" description="Basic and acidic residues" evidence="2">
    <location>
        <begin position="423"/>
        <end position="434"/>
    </location>
</feature>
<dbReference type="SUPFAM" id="SSF54197">
    <property type="entry name" value="HIT-like"/>
    <property type="match status" value="1"/>
</dbReference>
<feature type="compositionally biased region" description="Basic and acidic residues" evidence="2">
    <location>
        <begin position="227"/>
        <end position="240"/>
    </location>
</feature>
<feature type="compositionally biased region" description="Low complexity" evidence="2">
    <location>
        <begin position="756"/>
        <end position="767"/>
    </location>
</feature>
<evidence type="ECO:0000259" key="4">
    <source>
        <dbReference type="Pfam" id="PF04677"/>
    </source>
</evidence>
<evidence type="ECO:0000256" key="1">
    <source>
        <dbReference type="ARBA" id="ARBA00006795"/>
    </source>
</evidence>
<dbReference type="OrthoDB" id="2113965at2759"/>
<dbReference type="Pfam" id="PF04677">
    <property type="entry name" value="CwfJ_C_1"/>
    <property type="match status" value="1"/>
</dbReference>
<dbReference type="STRING" id="1165861.A0A0L0VWV6"/>
<protein>
    <recommendedName>
        <fullName evidence="7">Cwf19-like C-terminal domain-containing protein</fullName>
    </recommendedName>
</protein>
<feature type="region of interest" description="Disordered" evidence="2">
    <location>
        <begin position="1"/>
        <end position="170"/>
    </location>
</feature>
<feature type="domain" description="Cwf19-like protein C-terminal" evidence="3">
    <location>
        <begin position="646"/>
        <end position="754"/>
    </location>
</feature>
<dbReference type="EMBL" id="AJIL01000015">
    <property type="protein sequence ID" value="KNF03804.1"/>
    <property type="molecule type" value="Genomic_DNA"/>
</dbReference>
<dbReference type="Proteomes" id="UP000054564">
    <property type="component" value="Unassembled WGS sequence"/>
</dbReference>
<reference evidence="6" key="1">
    <citation type="submission" date="2014-03" db="EMBL/GenBank/DDBJ databases">
        <title>The Genome Sequence of Puccinia striiformis f. sp. tritici PST-78.</title>
        <authorList>
            <consortium name="The Broad Institute Genome Sequencing Platform"/>
            <person name="Cuomo C."/>
            <person name="Hulbert S."/>
            <person name="Chen X."/>
            <person name="Walker B."/>
            <person name="Young S.K."/>
            <person name="Zeng Q."/>
            <person name="Gargeya S."/>
            <person name="Fitzgerald M."/>
            <person name="Haas B."/>
            <person name="Abouelleil A."/>
            <person name="Alvarado L."/>
            <person name="Arachchi H.M."/>
            <person name="Berlin A.M."/>
            <person name="Chapman S.B."/>
            <person name="Goldberg J."/>
            <person name="Griggs A."/>
            <person name="Gujja S."/>
            <person name="Hansen M."/>
            <person name="Howarth C."/>
            <person name="Imamovic A."/>
            <person name="Larimer J."/>
            <person name="McCowan C."/>
            <person name="Montmayeur A."/>
            <person name="Murphy C."/>
            <person name="Neiman D."/>
            <person name="Pearson M."/>
            <person name="Priest M."/>
            <person name="Roberts A."/>
            <person name="Saif S."/>
            <person name="Shea T."/>
            <person name="Sisk P."/>
            <person name="Sykes S."/>
            <person name="Wortman J."/>
            <person name="Nusbaum C."/>
            <person name="Birren B."/>
        </authorList>
    </citation>
    <scope>NUCLEOTIDE SEQUENCE [LARGE SCALE GENOMIC DNA]</scope>
    <source>
        <strain evidence="6">race PST-78</strain>
    </source>
</reference>
<keyword evidence="6" id="KW-1185">Reference proteome</keyword>
<dbReference type="InterPro" id="IPR040194">
    <property type="entry name" value="Cwf19-like"/>
</dbReference>
<feature type="region of interest" description="Disordered" evidence="2">
    <location>
        <begin position="205"/>
        <end position="320"/>
    </location>
</feature>
<evidence type="ECO:0000259" key="3">
    <source>
        <dbReference type="Pfam" id="PF04676"/>
    </source>
</evidence>
<dbReference type="GO" id="GO:0071014">
    <property type="term" value="C:post-mRNA release spliceosomal complex"/>
    <property type="evidence" value="ECO:0007669"/>
    <property type="project" value="TreeGrafter"/>
</dbReference>
<gene>
    <name evidence="5" type="ORF">PSTG_02898</name>
</gene>
<dbReference type="AlphaFoldDB" id="A0A0L0VWV6"/>
<feature type="region of interest" description="Disordered" evidence="2">
    <location>
        <begin position="744"/>
        <end position="767"/>
    </location>
</feature>
<feature type="compositionally biased region" description="Basic and acidic residues" evidence="2">
    <location>
        <begin position="118"/>
        <end position="130"/>
    </location>
</feature>
<name>A0A0L0VWV6_9BASI</name>
<dbReference type="InterPro" id="IPR006767">
    <property type="entry name" value="Cwf19-like_C_dom-2"/>
</dbReference>
<dbReference type="Pfam" id="PF04676">
    <property type="entry name" value="CwfJ_C_2"/>
    <property type="match status" value="1"/>
</dbReference>
<feature type="region of interest" description="Disordered" evidence="2">
    <location>
        <begin position="399"/>
        <end position="435"/>
    </location>
</feature>
<feature type="compositionally biased region" description="Low complexity" evidence="2">
    <location>
        <begin position="290"/>
        <end position="317"/>
    </location>
</feature>
<feature type="compositionally biased region" description="Basic and acidic residues" evidence="2">
    <location>
        <begin position="1"/>
        <end position="16"/>
    </location>
</feature>
<evidence type="ECO:0008006" key="7">
    <source>
        <dbReference type="Google" id="ProtNLM"/>
    </source>
</evidence>
<feature type="compositionally biased region" description="Basic residues" evidence="2">
    <location>
        <begin position="17"/>
        <end position="26"/>
    </location>
</feature>
<dbReference type="Gene3D" id="3.30.428.10">
    <property type="entry name" value="HIT-like"/>
    <property type="match status" value="1"/>
</dbReference>
<organism evidence="5 6">
    <name type="scientific">Puccinia striiformis f. sp. tritici PST-78</name>
    <dbReference type="NCBI Taxonomy" id="1165861"/>
    <lineage>
        <taxon>Eukaryota</taxon>
        <taxon>Fungi</taxon>
        <taxon>Dikarya</taxon>
        <taxon>Basidiomycota</taxon>
        <taxon>Pucciniomycotina</taxon>
        <taxon>Pucciniomycetes</taxon>
        <taxon>Pucciniales</taxon>
        <taxon>Pucciniaceae</taxon>
        <taxon>Puccinia</taxon>
    </lineage>
</organism>
<dbReference type="InterPro" id="IPR006768">
    <property type="entry name" value="Cwf19-like_C_dom-1"/>
</dbReference>
<sequence length="793" mass="89441">MTGTSRTEKERKEKSSTKKKHKHRSESKKQKDKLEESEDEWVEKESTITTSALHSKSESTTTRSTNDKNLEATGSSGRESWMLSNHDSDVQSTNQQAKAQQEDDDFLSGLGTLTSSRISKEKENSEKTRENQSSSQASSSIKRLGAGDPDYQPNATPTQTAIVPGGPGYQWRMTKLKRTYDTAKDENRSIEEVALERYGTLEAWEQANEERRIVEDRRHPSSGRSTPRQDHSLSTYERRYMFTNNHQHEGGNCSTSRPNSRAGFRKPNSALNTPESGRLGNNKRVDEIRANPSSSSASTSNPVSPSPSGGQSTPIPSVINPLTNRASLTAMNNKLVPNTTTLNKLQASILKAKLMDPQSVPELEKQYQDALLESQKIVDHLPTVQLIPSLDARGRMYDIGAGIDDEDPQSSSSKPGNKRKKEAKFETRDPKTGELLRFNPDDDQLSLSELVRQEKLQAGAADSKDFDAQMASRIMGDTKFENDLDYMDDNADRLARKKMKTDASKRLFAINDYARTRKALESCEFCFKDDGSPPSNLGIISSGTKVYLSCTQFQELVDGHCWIVPIQHCLSTLELDDDVWDEIKNYMKCLMRMFSEKFDQGVVFYETVLSFKHQRHTFIEVVPIPWDLFNDIPAYFRESINSCESEWSQHRKLINFSDRPGGFRRSMVSKLPYFMIQWDYKGEKGFGHVIEGDDLQSGSKGDTGAEEDYTSIVDDGLKGTKFPRYFAAEIIGNLLELEPHKWRKPKRIGPHKNHQNSGSSSSSSNSLANLNRTRVDNFLNQLGYSKFDWIGLS</sequence>
<proteinExistence type="inferred from homology"/>
<accession>A0A0L0VWV6</accession>
<evidence type="ECO:0000313" key="5">
    <source>
        <dbReference type="EMBL" id="KNF03804.1"/>
    </source>
</evidence>
<dbReference type="PANTHER" id="PTHR12072:SF5">
    <property type="entry name" value="CWF19-LIKE PROTEIN 2"/>
    <property type="match status" value="1"/>
</dbReference>
<feature type="compositionally biased region" description="Polar residues" evidence="2">
    <location>
        <begin position="72"/>
        <end position="99"/>
    </location>
</feature>
<dbReference type="InterPro" id="IPR036265">
    <property type="entry name" value="HIT-like_sf"/>
</dbReference>
<dbReference type="PANTHER" id="PTHR12072">
    <property type="entry name" value="CWF19, CELL CYCLE CONTROL PROTEIN"/>
    <property type="match status" value="1"/>
</dbReference>
<comment type="caution">
    <text evidence="5">The sequence shown here is derived from an EMBL/GenBank/DDBJ whole genome shotgun (WGS) entry which is preliminary data.</text>
</comment>
<feature type="domain" description="Cwf19-like C-terminal" evidence="4">
    <location>
        <begin position="511"/>
        <end position="637"/>
    </location>
</feature>
<comment type="similarity">
    <text evidence="1">Belongs to the CWF19 family.</text>
</comment>